<accession>A0A3B7R068</accession>
<keyword evidence="3" id="KW-1185">Reference proteome</keyword>
<dbReference type="KEGG" id="hyh:D3Y59_08750"/>
<dbReference type="AlphaFoldDB" id="A0A3B7R068"/>
<evidence type="ECO:0000313" key="2">
    <source>
        <dbReference type="EMBL" id="AYA37132.1"/>
    </source>
</evidence>
<organism evidence="2 3">
    <name type="scientific">Hymenobacter oligotrophus</name>
    <dbReference type="NCBI Taxonomy" id="2319843"/>
    <lineage>
        <taxon>Bacteria</taxon>
        <taxon>Pseudomonadati</taxon>
        <taxon>Bacteroidota</taxon>
        <taxon>Cytophagia</taxon>
        <taxon>Cytophagales</taxon>
        <taxon>Hymenobacteraceae</taxon>
        <taxon>Hymenobacter</taxon>
    </lineage>
</organism>
<feature type="chain" id="PRO_5017621412" description="Lipocalin-like domain-containing protein" evidence="1">
    <location>
        <begin position="26"/>
        <end position="150"/>
    </location>
</feature>
<evidence type="ECO:0008006" key="4">
    <source>
        <dbReference type="Google" id="ProtNLM"/>
    </source>
</evidence>
<keyword evidence="1" id="KW-0732">Signal</keyword>
<evidence type="ECO:0000256" key="1">
    <source>
        <dbReference type="SAM" id="SignalP"/>
    </source>
</evidence>
<dbReference type="RefSeq" id="WP_119444708.1">
    <property type="nucleotide sequence ID" value="NZ_CP032317.1"/>
</dbReference>
<feature type="signal peptide" evidence="1">
    <location>
        <begin position="1"/>
        <end position="25"/>
    </location>
</feature>
<proteinExistence type="predicted"/>
<name>A0A3B7R068_9BACT</name>
<protein>
    <recommendedName>
        <fullName evidence="4">Lipocalin-like domain-containing protein</fullName>
    </recommendedName>
</protein>
<dbReference type="Proteomes" id="UP000262802">
    <property type="component" value="Chromosome"/>
</dbReference>
<gene>
    <name evidence="2" type="ORF">D3Y59_08750</name>
</gene>
<evidence type="ECO:0000313" key="3">
    <source>
        <dbReference type="Proteomes" id="UP000262802"/>
    </source>
</evidence>
<dbReference type="OrthoDB" id="981174at2"/>
<sequence length="150" mass="16331">MNANPTALPKLAHSLLLASGLLALGACNHLHSIDAETAQPTSLIGRWQPVGVKGGMVPNPTVPPEELRIAPDSTVRLYHADALKQEFRLRPTTGNFCTQLEPVQLVRFDEGTKAGITYAYQIKGDELTLDGNICLDGVIRRYRWVSANAN</sequence>
<dbReference type="EMBL" id="CP032317">
    <property type="protein sequence ID" value="AYA37132.1"/>
    <property type="molecule type" value="Genomic_DNA"/>
</dbReference>
<reference evidence="2 3" key="1">
    <citation type="submission" date="2018-09" db="EMBL/GenBank/DDBJ databases">
        <title>Hymenobacter medium sp. nov., isolated from R2A medium.</title>
        <authorList>
            <person name="Yingchao G."/>
        </authorList>
    </citation>
    <scope>NUCLEOTIDE SEQUENCE [LARGE SCALE GENOMIC DNA]</scope>
    <source>
        <strain evidence="3">sh-6</strain>
    </source>
</reference>